<dbReference type="PANTHER" id="PTHR43080">
    <property type="entry name" value="CBS DOMAIN-CONTAINING PROTEIN CBSX3, MITOCHONDRIAL"/>
    <property type="match status" value="1"/>
</dbReference>
<dbReference type="EMBL" id="AP027059">
    <property type="protein sequence ID" value="BDU50189.1"/>
    <property type="molecule type" value="Genomic_DNA"/>
</dbReference>
<dbReference type="PANTHER" id="PTHR43080:SF2">
    <property type="entry name" value="CBS DOMAIN-CONTAINING PROTEIN"/>
    <property type="match status" value="1"/>
</dbReference>
<evidence type="ECO:0000313" key="5">
    <source>
        <dbReference type="Proteomes" id="UP001321582"/>
    </source>
</evidence>
<dbReference type="PROSITE" id="PS51371">
    <property type="entry name" value="CBS"/>
    <property type="match status" value="2"/>
</dbReference>
<gene>
    <name evidence="4" type="ORF">HLVA_07580</name>
</gene>
<dbReference type="SMART" id="SM00116">
    <property type="entry name" value="CBS"/>
    <property type="match status" value="2"/>
</dbReference>
<feature type="domain" description="CBS" evidence="3">
    <location>
        <begin position="97"/>
        <end position="147"/>
    </location>
</feature>
<dbReference type="KEGG" id="haby:HLVA_07580"/>
<feature type="domain" description="CBS" evidence="3">
    <location>
        <begin position="8"/>
        <end position="65"/>
    </location>
</feature>
<dbReference type="InterPro" id="IPR046342">
    <property type="entry name" value="CBS_dom_sf"/>
</dbReference>
<dbReference type="InterPro" id="IPR000644">
    <property type="entry name" value="CBS_dom"/>
</dbReference>
<organism evidence="4 5">
    <name type="scientific">Haliovirga abyssi</name>
    <dbReference type="NCBI Taxonomy" id="2996794"/>
    <lineage>
        <taxon>Bacteria</taxon>
        <taxon>Fusobacteriati</taxon>
        <taxon>Fusobacteriota</taxon>
        <taxon>Fusobacteriia</taxon>
        <taxon>Fusobacteriales</taxon>
        <taxon>Haliovirgaceae</taxon>
        <taxon>Haliovirga</taxon>
    </lineage>
</organism>
<evidence type="ECO:0000256" key="2">
    <source>
        <dbReference type="PROSITE-ProRule" id="PRU00703"/>
    </source>
</evidence>
<dbReference type="InterPro" id="IPR051257">
    <property type="entry name" value="Diverse_CBS-Domain"/>
</dbReference>
<dbReference type="Pfam" id="PF00571">
    <property type="entry name" value="CBS"/>
    <property type="match status" value="2"/>
</dbReference>
<keyword evidence="1 2" id="KW-0129">CBS domain</keyword>
<sequence>MKKIKDIVNRDIITVKKDSSLENIIKIMKENKIGKIPVLENEEVIGIVTRDDILVKEEKAPLPPVLAFWDVLIALPRTKEFEEKLKKLAGYTAEEIMSVDFMKIDISEKIEDVLTKIIEEKYGYAVVYEKGKFCGIITKSDFIEKSY</sequence>
<dbReference type="RefSeq" id="WP_307905121.1">
    <property type="nucleotide sequence ID" value="NZ_AP027059.1"/>
</dbReference>
<accession>A0AAU9DHH5</accession>
<dbReference type="Proteomes" id="UP001321582">
    <property type="component" value="Chromosome"/>
</dbReference>
<evidence type="ECO:0000313" key="4">
    <source>
        <dbReference type="EMBL" id="BDU50189.1"/>
    </source>
</evidence>
<keyword evidence="5" id="KW-1185">Reference proteome</keyword>
<dbReference type="AlphaFoldDB" id="A0AAU9DHH5"/>
<name>A0AAU9DHH5_9FUSO</name>
<dbReference type="Gene3D" id="3.10.580.10">
    <property type="entry name" value="CBS-domain"/>
    <property type="match status" value="1"/>
</dbReference>
<proteinExistence type="predicted"/>
<reference evidence="4 5" key="1">
    <citation type="submission" date="2022-11" db="EMBL/GenBank/DDBJ databases">
        <title>Haliovirga abyssi gen. nov., sp. nov., a mesophilic fermentative bacterium isolated from the Iheya North hydrothermal field and the proposal of Haliovirgaceae fam. nov.</title>
        <authorList>
            <person name="Miyazaki U."/>
            <person name="Tame A."/>
            <person name="Miyazaki J."/>
            <person name="Takai K."/>
            <person name="Sawayama S."/>
            <person name="Kitajima M."/>
            <person name="Okamoto A."/>
            <person name="Nakagawa S."/>
        </authorList>
    </citation>
    <scope>NUCLEOTIDE SEQUENCE [LARGE SCALE GENOMIC DNA]</scope>
    <source>
        <strain evidence="4 5">IC12</strain>
    </source>
</reference>
<dbReference type="SUPFAM" id="SSF54631">
    <property type="entry name" value="CBS-domain pair"/>
    <property type="match status" value="1"/>
</dbReference>
<evidence type="ECO:0000256" key="1">
    <source>
        <dbReference type="ARBA" id="ARBA00023122"/>
    </source>
</evidence>
<protein>
    <recommendedName>
        <fullName evidence="3">CBS domain-containing protein</fullName>
    </recommendedName>
</protein>
<evidence type="ECO:0000259" key="3">
    <source>
        <dbReference type="PROSITE" id="PS51371"/>
    </source>
</evidence>